<dbReference type="Gene3D" id="3.90.1170.50">
    <property type="entry name" value="Aldehyde oxidase/xanthine dehydrogenase, a/b hammerhead"/>
    <property type="match status" value="1"/>
</dbReference>
<feature type="domain" description="Aldehyde oxidase/xanthine dehydrogenase a/b hammerhead" evidence="2">
    <location>
        <begin position="27"/>
        <end position="141"/>
    </location>
</feature>
<feature type="region of interest" description="Disordered" evidence="1">
    <location>
        <begin position="151"/>
        <end position="174"/>
    </location>
</feature>
<evidence type="ECO:0000313" key="4">
    <source>
        <dbReference type="Proteomes" id="UP000249499"/>
    </source>
</evidence>
<reference evidence="3 4" key="1">
    <citation type="journal article" date="2018" name="Sci. Rep.">
        <title>Rhizobium tumorigenes sp. nov., a novel plant tumorigenic bacterium isolated from cane gall tumors on thornless blackberry.</title>
        <authorList>
            <person name="Kuzmanovi N."/>
            <person name="Smalla K."/>
            <person name="Gronow S."/>
            <person name="PuBawska J."/>
        </authorList>
    </citation>
    <scope>NUCLEOTIDE SEQUENCE [LARGE SCALE GENOMIC DNA]</scope>
    <source>
        <strain evidence="3 4">1078</strain>
    </source>
</reference>
<keyword evidence="4" id="KW-1185">Reference proteome</keyword>
<name>A0AAF1K868_9HYPH</name>
<protein>
    <submittedName>
        <fullName evidence="3">Xanthine dehydrogenase family protein molybdopterin-binding subunit</fullName>
    </submittedName>
</protein>
<dbReference type="InterPro" id="IPR046867">
    <property type="entry name" value="AldOxase/xan_DH_MoCoBD2"/>
</dbReference>
<dbReference type="InterPro" id="IPR036856">
    <property type="entry name" value="Ald_Oxase/Xan_DH_a/b_sf"/>
</dbReference>
<dbReference type="InterPro" id="IPR000674">
    <property type="entry name" value="Ald_Oxase/Xan_DH_a/b"/>
</dbReference>
<dbReference type="Gene3D" id="3.30.365.10">
    <property type="entry name" value="Aldehyde oxidase/xanthine dehydrogenase, molybdopterin binding domain"/>
    <property type="match status" value="4"/>
</dbReference>
<evidence type="ECO:0000259" key="2">
    <source>
        <dbReference type="SMART" id="SM01008"/>
    </source>
</evidence>
<dbReference type="PANTHER" id="PTHR11908:SF153">
    <property type="entry name" value="DEHYDROGENASE"/>
    <property type="match status" value="1"/>
</dbReference>
<dbReference type="Proteomes" id="UP000249499">
    <property type="component" value="Chromosome"/>
</dbReference>
<feature type="region of interest" description="Disordered" evidence="1">
    <location>
        <begin position="1"/>
        <end position="20"/>
    </location>
</feature>
<dbReference type="AlphaFoldDB" id="A0AAF1K868"/>
<reference evidence="4" key="2">
    <citation type="journal article" date="2023" name="MicrobiologyOpen">
        <title>Genomics of the tumorigenes clade of the family Rhizobiaceae and description of Rhizobium rhododendri sp. nov.</title>
        <authorList>
            <person name="Kuzmanovic N."/>
            <person name="diCenzo G.C."/>
            <person name="Bunk B."/>
            <person name="Sproeer C."/>
            <person name="Fruehling A."/>
            <person name="Neumann-Schaal M."/>
            <person name="Overmann J."/>
            <person name="Smalla K."/>
        </authorList>
    </citation>
    <scope>NUCLEOTIDE SEQUENCE [LARGE SCALE GENOMIC DNA]</scope>
    <source>
        <strain evidence="4">1078</strain>
    </source>
</reference>
<dbReference type="PANTHER" id="PTHR11908">
    <property type="entry name" value="XANTHINE DEHYDROGENASE"/>
    <property type="match status" value="1"/>
</dbReference>
<organism evidence="3 4">
    <name type="scientific">Rhizobium tumorigenes</name>
    <dbReference type="NCBI Taxonomy" id="2041385"/>
    <lineage>
        <taxon>Bacteria</taxon>
        <taxon>Pseudomonadati</taxon>
        <taxon>Pseudomonadota</taxon>
        <taxon>Alphaproteobacteria</taxon>
        <taxon>Hyphomicrobiales</taxon>
        <taxon>Rhizobiaceae</taxon>
        <taxon>Rhizobium/Agrobacterium group</taxon>
        <taxon>Rhizobium</taxon>
    </lineage>
</organism>
<feature type="compositionally biased region" description="Polar residues" evidence="1">
    <location>
        <begin position="1"/>
        <end position="11"/>
    </location>
</feature>
<evidence type="ECO:0000256" key="1">
    <source>
        <dbReference type="SAM" id="MobiDB-lite"/>
    </source>
</evidence>
<gene>
    <name evidence="3" type="ORF">PR017_11540</name>
</gene>
<dbReference type="GO" id="GO:0016491">
    <property type="term" value="F:oxidoreductase activity"/>
    <property type="evidence" value="ECO:0007669"/>
    <property type="project" value="InterPro"/>
</dbReference>
<dbReference type="InterPro" id="IPR008274">
    <property type="entry name" value="AldOxase/xan_DH_MoCoBD1"/>
</dbReference>
<dbReference type="InterPro" id="IPR016208">
    <property type="entry name" value="Ald_Oxase/xanthine_DH-like"/>
</dbReference>
<dbReference type="RefSeq" id="WP_111222427.1">
    <property type="nucleotide sequence ID" value="NZ_CP117255.1"/>
</dbReference>
<dbReference type="SUPFAM" id="SSF54665">
    <property type="entry name" value="CO dehydrogenase molybdoprotein N-domain-like"/>
    <property type="match status" value="1"/>
</dbReference>
<dbReference type="Pfam" id="PF20256">
    <property type="entry name" value="MoCoBD_2"/>
    <property type="match status" value="1"/>
</dbReference>
<dbReference type="GO" id="GO:0005506">
    <property type="term" value="F:iron ion binding"/>
    <property type="evidence" value="ECO:0007669"/>
    <property type="project" value="InterPro"/>
</dbReference>
<dbReference type="Pfam" id="PF02738">
    <property type="entry name" value="MoCoBD_1"/>
    <property type="match status" value="1"/>
</dbReference>
<evidence type="ECO:0000313" key="3">
    <source>
        <dbReference type="EMBL" id="WFR94461.1"/>
    </source>
</evidence>
<dbReference type="EMBL" id="CP117255">
    <property type="protein sequence ID" value="WFR94461.1"/>
    <property type="molecule type" value="Genomic_DNA"/>
</dbReference>
<proteinExistence type="predicted"/>
<accession>A0AAF1K868</accession>
<dbReference type="Pfam" id="PF01315">
    <property type="entry name" value="Ald_Xan_dh_C"/>
    <property type="match status" value="1"/>
</dbReference>
<dbReference type="KEGG" id="rtu:PR017_11540"/>
<dbReference type="SUPFAM" id="SSF56003">
    <property type="entry name" value="Molybdenum cofactor-binding domain"/>
    <property type="match status" value="1"/>
</dbReference>
<sequence length="755" mass="81717">MKESPLSTNTRHIGHPVPRVDAGLKVTGQATYSAEYSEPGLLHGAVVLSTIAVGKIVSIDTTAAKAFPGVVEVFTHENRMDVASSDKKWQDDTAAPGHPFRPLDSDKILFDGQPVAFVVADRFETARDAAALVKVQYEAAEARTDIEAERGNSYVPPTKRNGIAPPPKPRGKAEEAYASAPFKVSADYALEGEHHNPMEMFATTVLWENDKQLTIYDKTQGSQNSQKFVCNVFGLEQDDVRVINAYVGGAFGGGLRPRHQLFLAVMASLQLKRSVRLELTRREMFYLSFRPLMLQTVSLGADANGQLQSVMHDVVSGTSQFEDYQEVVVNWSGLAYRCENVKLGYELTKLDTMTPGDMRAPGAASGLFALESAMDELAYEIDIDPLELRTRNFIHFDQNDDKQLTSKALHACYRQGAERFGWSRRQMQPGSMRDGNELVGWGMATGFWDAMLSPAEAKVRYTGNGQIVVEAAASDIGTGTYTILTQIAAEAFDVAMDQVVVQIGDSALPTTTVEGGSWTAASTGSAVQAGCQAVIQKILTLAQKTKGSPLDDAKIGDVVIREGRLVLKTDETKGAAIADLLAAEGLSSLEGDGSVAPDKMQMMKFISYTHSAVFAEVRVDAELGVVRVTRIVSAIAAGKILNPKTARSQILGGVVMGIGMTLHEEGMWDHRSGRIMNHNLAEYHVPAHADIDDIDVIFVEEFDDKASPIGIKGLGEIGLVGVSAAIANAIFHATGKRQRNLPVTIDKIIDQTMPA</sequence>
<dbReference type="InterPro" id="IPR037165">
    <property type="entry name" value="AldOxase/xan_DH_Mopterin-bd_sf"/>
</dbReference>
<dbReference type="SMART" id="SM01008">
    <property type="entry name" value="Ald_Xan_dh_C"/>
    <property type="match status" value="1"/>
</dbReference>